<evidence type="ECO:0000256" key="13">
    <source>
        <dbReference type="SAM" id="MobiDB-lite"/>
    </source>
</evidence>
<dbReference type="PATRIC" id="fig|797114.5.peg.975"/>
<evidence type="ECO:0000256" key="7">
    <source>
        <dbReference type="ARBA" id="ARBA00023065"/>
    </source>
</evidence>
<evidence type="ECO:0000256" key="10">
    <source>
        <dbReference type="ARBA" id="ARBA00039098"/>
    </source>
</evidence>
<dbReference type="PANTHER" id="PTHR43297">
    <property type="entry name" value="OLIGOPEPTIDE TRANSPORT ATP-BINDING PROTEIN APPD"/>
    <property type="match status" value="1"/>
</dbReference>
<dbReference type="InterPro" id="IPR017871">
    <property type="entry name" value="ABC_transporter-like_CS"/>
</dbReference>
<evidence type="ECO:0000256" key="2">
    <source>
        <dbReference type="ARBA" id="ARBA00022448"/>
    </source>
</evidence>
<evidence type="ECO:0000256" key="9">
    <source>
        <dbReference type="ARBA" id="ARBA00038669"/>
    </source>
</evidence>
<dbReference type="EMBL" id="AOIU01000009">
    <property type="protein sequence ID" value="ELZ28925.1"/>
    <property type="molecule type" value="Genomic_DNA"/>
</dbReference>
<dbReference type="AlphaFoldDB" id="M0D0D8"/>
<dbReference type="SUPFAM" id="SSF52540">
    <property type="entry name" value="P-loop containing nucleoside triphosphate hydrolases"/>
    <property type="match status" value="1"/>
</dbReference>
<keyword evidence="2" id="KW-0813">Transport</keyword>
<feature type="region of interest" description="Disordered" evidence="13">
    <location>
        <begin position="321"/>
        <end position="392"/>
    </location>
</feature>
<name>M0D0D8_9EURY</name>
<dbReference type="CDD" id="cd03257">
    <property type="entry name" value="ABC_NikE_OppD_transporters"/>
    <property type="match status" value="1"/>
</dbReference>
<keyword evidence="4" id="KW-0547">Nucleotide-binding</keyword>
<dbReference type="GO" id="GO:0005886">
    <property type="term" value="C:plasma membrane"/>
    <property type="evidence" value="ECO:0007669"/>
    <property type="project" value="UniProtKB-SubCell"/>
</dbReference>
<dbReference type="InterPro" id="IPR013563">
    <property type="entry name" value="Oligopep_ABC_C"/>
</dbReference>
<feature type="domain" description="ABC transporter" evidence="14">
    <location>
        <begin position="8"/>
        <end position="254"/>
    </location>
</feature>
<keyword evidence="6" id="KW-1278">Translocase</keyword>
<evidence type="ECO:0000259" key="14">
    <source>
        <dbReference type="PROSITE" id="PS50893"/>
    </source>
</evidence>
<evidence type="ECO:0000256" key="8">
    <source>
        <dbReference type="ARBA" id="ARBA00023136"/>
    </source>
</evidence>
<feature type="region of interest" description="Disordered" evidence="13">
    <location>
        <begin position="256"/>
        <end position="275"/>
    </location>
</feature>
<dbReference type="InterPro" id="IPR050388">
    <property type="entry name" value="ABC_Ni/Peptide_Import"/>
</dbReference>
<dbReference type="SMART" id="SM00382">
    <property type="entry name" value="AAA"/>
    <property type="match status" value="1"/>
</dbReference>
<dbReference type="eggNOG" id="arCOG00181">
    <property type="taxonomic scope" value="Archaea"/>
</dbReference>
<dbReference type="PROSITE" id="PS50893">
    <property type="entry name" value="ABC_TRANSPORTER_2"/>
    <property type="match status" value="1"/>
</dbReference>
<dbReference type="RefSeq" id="WP_006882630.1">
    <property type="nucleotide sequence ID" value="NZ_AOIU01000009.1"/>
</dbReference>
<evidence type="ECO:0000256" key="6">
    <source>
        <dbReference type="ARBA" id="ARBA00022967"/>
    </source>
</evidence>
<keyword evidence="16" id="KW-1185">Reference proteome</keyword>
<dbReference type="GO" id="GO:0015833">
    <property type="term" value="P:peptide transport"/>
    <property type="evidence" value="ECO:0007669"/>
    <property type="project" value="InterPro"/>
</dbReference>
<dbReference type="InterPro" id="IPR003439">
    <property type="entry name" value="ABC_transporter-like_ATP-bd"/>
</dbReference>
<evidence type="ECO:0000256" key="3">
    <source>
        <dbReference type="ARBA" id="ARBA00022475"/>
    </source>
</evidence>
<comment type="subcellular location">
    <subcellularLocation>
        <location evidence="1">Cell membrane</location>
        <topology evidence="1">Peripheral membrane protein</topology>
    </subcellularLocation>
</comment>
<evidence type="ECO:0000256" key="11">
    <source>
        <dbReference type="ARBA" id="ARBA00044143"/>
    </source>
</evidence>
<keyword evidence="3" id="KW-1003">Cell membrane</keyword>
<keyword evidence="5" id="KW-0067">ATP-binding</keyword>
<dbReference type="Pfam" id="PF00005">
    <property type="entry name" value="ABC_tran"/>
    <property type="match status" value="1"/>
</dbReference>
<dbReference type="GO" id="GO:0005524">
    <property type="term" value="F:ATP binding"/>
    <property type="evidence" value="ECO:0007669"/>
    <property type="project" value="UniProtKB-KW"/>
</dbReference>
<evidence type="ECO:0000256" key="5">
    <source>
        <dbReference type="ARBA" id="ARBA00022840"/>
    </source>
</evidence>
<feature type="compositionally biased region" description="Acidic residues" evidence="13">
    <location>
        <begin position="383"/>
        <end position="392"/>
    </location>
</feature>
<dbReference type="STRING" id="797114.C475_04786"/>
<dbReference type="GO" id="GO:0016887">
    <property type="term" value="F:ATP hydrolysis activity"/>
    <property type="evidence" value="ECO:0007669"/>
    <property type="project" value="InterPro"/>
</dbReference>
<keyword evidence="8" id="KW-0472">Membrane</keyword>
<evidence type="ECO:0000313" key="16">
    <source>
        <dbReference type="Proteomes" id="UP000011626"/>
    </source>
</evidence>
<evidence type="ECO:0000256" key="1">
    <source>
        <dbReference type="ARBA" id="ARBA00004202"/>
    </source>
</evidence>
<evidence type="ECO:0000313" key="15">
    <source>
        <dbReference type="EMBL" id="ELZ28925.1"/>
    </source>
</evidence>
<evidence type="ECO:0000256" key="12">
    <source>
        <dbReference type="ARBA" id="ARBA00048610"/>
    </source>
</evidence>
<evidence type="ECO:0000256" key="4">
    <source>
        <dbReference type="ARBA" id="ARBA00022741"/>
    </source>
</evidence>
<dbReference type="Gene3D" id="3.40.50.300">
    <property type="entry name" value="P-loop containing nucleotide triphosphate hydrolases"/>
    <property type="match status" value="1"/>
</dbReference>
<dbReference type="EC" id="7.2.2.11" evidence="10"/>
<protein>
    <recommendedName>
        <fullName evidence="11">Nickel import system ATP-binding protein NikD</fullName>
        <ecNumber evidence="10">7.2.2.11</ecNumber>
    </recommendedName>
</protein>
<keyword evidence="7" id="KW-0406">Ion transport</keyword>
<accession>M0D0D8</accession>
<comment type="subunit">
    <text evidence="9">The complex is composed of two ATP-binding proteins (NikD and NikE), two transmembrane proteins (NikB and NikC) and a solute-binding protein (NikA).</text>
</comment>
<dbReference type="InterPro" id="IPR003593">
    <property type="entry name" value="AAA+_ATPase"/>
</dbReference>
<dbReference type="InterPro" id="IPR027417">
    <property type="entry name" value="P-loop_NTPase"/>
</dbReference>
<dbReference type="NCBIfam" id="TIGR01727">
    <property type="entry name" value="oligo_HPY"/>
    <property type="match status" value="1"/>
</dbReference>
<comment type="caution">
    <text evidence="15">The sequence shown here is derived from an EMBL/GenBank/DDBJ whole genome shotgun (WGS) entry which is preliminary data.</text>
</comment>
<dbReference type="Proteomes" id="UP000011626">
    <property type="component" value="Unassembled WGS sequence"/>
</dbReference>
<proteinExistence type="predicted"/>
<dbReference type="GO" id="GO:0015413">
    <property type="term" value="F:ABC-type nickel transporter activity"/>
    <property type="evidence" value="ECO:0007669"/>
    <property type="project" value="UniProtKB-EC"/>
</dbReference>
<reference evidence="15 16" key="1">
    <citation type="journal article" date="2014" name="PLoS Genet.">
        <title>Phylogenetically driven sequencing of extremely halophilic archaea reveals strategies for static and dynamic osmo-response.</title>
        <authorList>
            <person name="Becker E.A."/>
            <person name="Seitzer P.M."/>
            <person name="Tritt A."/>
            <person name="Larsen D."/>
            <person name="Krusor M."/>
            <person name="Yao A.I."/>
            <person name="Wu D."/>
            <person name="Madern D."/>
            <person name="Eisen J.A."/>
            <person name="Darling A.E."/>
            <person name="Facciotti M.T."/>
        </authorList>
    </citation>
    <scope>NUCLEOTIDE SEQUENCE [LARGE SCALE GENOMIC DNA]</scope>
    <source>
        <strain evidence="15 16">2-9-1</strain>
    </source>
</reference>
<gene>
    <name evidence="15" type="ORF">C475_04786</name>
</gene>
<organism evidence="15 16">
    <name type="scientific">Halosimplex carlsbadense 2-9-1</name>
    <dbReference type="NCBI Taxonomy" id="797114"/>
    <lineage>
        <taxon>Archaea</taxon>
        <taxon>Methanobacteriati</taxon>
        <taxon>Methanobacteriota</taxon>
        <taxon>Stenosarchaea group</taxon>
        <taxon>Halobacteria</taxon>
        <taxon>Halobacteriales</taxon>
        <taxon>Haloarculaceae</taxon>
        <taxon>Halosimplex</taxon>
    </lineage>
</organism>
<sequence>MSDAEPLLAVEDLRTVFHTDREEIHAVDGVSFEVRAGETVGLVGESGSGKSVTARSILGLVDSPGAIEDGSIRYRGEDLTDDNWERHRGDIAIVFQDPGSALNPVYTVGNQIREALKIHQDLRGREARDRAVELLEDVGIPDAATRVGEYPHQLSGGMAQRAVIAMALACDPDLLVCDEPTTALDVTIQAQILDLLAELQREEDLAILFITHDMGVIEDATDRVNVIYAGEVVERAPTDVLFENPQHPYTRALLRSIPGRTPPEETLPTIGGEVPTPTGPATVCRFAPRCPDAFGACVEVHPDHQDVSEGGVDRSAACLLHDDNYPNETGLGDGPDGGGPDERSVAPAAENTNYGAVDHGGGAPTETSVAGDASGQSATGGVDDIDDGGGEL</sequence>
<dbReference type="PANTHER" id="PTHR43297:SF13">
    <property type="entry name" value="NICKEL ABC TRANSPORTER, ATP-BINDING PROTEIN"/>
    <property type="match status" value="1"/>
</dbReference>
<dbReference type="Pfam" id="PF08352">
    <property type="entry name" value="oligo_HPY"/>
    <property type="match status" value="1"/>
</dbReference>
<dbReference type="FunFam" id="3.40.50.300:FF:000016">
    <property type="entry name" value="Oligopeptide ABC transporter ATP-binding component"/>
    <property type="match status" value="1"/>
</dbReference>
<comment type="catalytic activity">
    <reaction evidence="12">
        <text>Ni(2+)(out) + ATP + H2O = Ni(2+)(in) + ADP + phosphate + H(+)</text>
        <dbReference type="Rhea" id="RHEA:15557"/>
        <dbReference type="ChEBI" id="CHEBI:15377"/>
        <dbReference type="ChEBI" id="CHEBI:15378"/>
        <dbReference type="ChEBI" id="CHEBI:30616"/>
        <dbReference type="ChEBI" id="CHEBI:43474"/>
        <dbReference type="ChEBI" id="CHEBI:49786"/>
        <dbReference type="ChEBI" id="CHEBI:456216"/>
        <dbReference type="EC" id="7.2.2.11"/>
    </reaction>
    <physiologicalReaction direction="left-to-right" evidence="12">
        <dbReference type="Rhea" id="RHEA:15558"/>
    </physiologicalReaction>
</comment>
<dbReference type="PROSITE" id="PS00211">
    <property type="entry name" value="ABC_TRANSPORTER_1"/>
    <property type="match status" value="1"/>
</dbReference>